<evidence type="ECO:0000313" key="8">
    <source>
        <dbReference type="EMBL" id="TVZ00997.1"/>
    </source>
</evidence>
<keyword evidence="4 6" id="KW-0472">Membrane</keyword>
<feature type="transmembrane region" description="Helical" evidence="6">
    <location>
        <begin position="33"/>
        <end position="51"/>
    </location>
</feature>
<dbReference type="InterPro" id="IPR036259">
    <property type="entry name" value="MFS_trans_sf"/>
</dbReference>
<sequence length="588" mass="60992">MEDTMDAHFQPARTGQTANHPATANTGERRTGASPWAVLAIILTAVFMQLLDTTITMVGVPSIQASLHSSFGEIQLVVAGYMLAFACVLVTGGSLGSSYGRKRMFLWGMAGFTIASAACGAAPDALTLIVARVVQGMCSGLMFPQVLSIIQVVFRKDQRTRAIGLYGATIGLATILGPVTGGGLIDLNIAGWSWRSIFFVNVPIGLAALALGAFMIPESRQDGHRRIDLPGAALLGTGLFLLVLPLVIGRDQGWPAWSFACLAVSPFVLVAFALYERRRTDQDAGPLIDTTLFRLRPFTVGLIVCLVFFTGIPSFFMILLLTLRAGLGYSPVKAGAVTLGFAVALAIGSARSAAVTRRLGTRVLIVGCALMIIGQLGVIAVMDGAGTGLQGWQLLAPMFVAGLGGGFFIAPVTSVVLAGITAKDSGAASGALATVQQVGAALGIAVVGVIFFGLLGTNASTSSASAVPQLRNELTVAGVPEQQQPVIVAKFDACFSARAHSTDPSATPAVCQQTQRQLAASPAPAAVKTAVAQAIDGHAVPAARLDDFTQSMRSTLWWQVAVFALALVLASRLPKVRLDTADTMAGGA</sequence>
<reference evidence="8 9" key="1">
    <citation type="submission" date="2018-11" db="EMBL/GenBank/DDBJ databases">
        <title>Trebonia kvetii gen.nov., sp.nov., a novel acidophilic actinobacterium, and proposal of the new actinobacterial family Treboniaceae fam. nov.</title>
        <authorList>
            <person name="Rapoport D."/>
            <person name="Sagova-Mareckova M."/>
            <person name="Sedlacek I."/>
            <person name="Provaznik J."/>
            <person name="Kralova S."/>
            <person name="Pavlinic D."/>
            <person name="Benes V."/>
            <person name="Kopecky J."/>
        </authorList>
    </citation>
    <scope>NUCLEOTIDE SEQUENCE [LARGE SCALE GENOMIC DNA]</scope>
    <source>
        <strain evidence="8 9">15Tr583</strain>
    </source>
</reference>
<feature type="transmembrane region" description="Helical" evidence="6">
    <location>
        <begin position="104"/>
        <end position="123"/>
    </location>
</feature>
<dbReference type="Proteomes" id="UP000460272">
    <property type="component" value="Unassembled WGS sequence"/>
</dbReference>
<dbReference type="EMBL" id="RPFW01000007">
    <property type="protein sequence ID" value="TVZ00997.1"/>
    <property type="molecule type" value="Genomic_DNA"/>
</dbReference>
<name>A0A6P2BQQ8_9ACTN</name>
<feature type="region of interest" description="Disordered" evidence="5">
    <location>
        <begin position="1"/>
        <end position="29"/>
    </location>
</feature>
<dbReference type="InterPro" id="IPR020846">
    <property type="entry name" value="MFS_dom"/>
</dbReference>
<keyword evidence="2 6" id="KW-0812">Transmembrane</keyword>
<evidence type="ECO:0000256" key="6">
    <source>
        <dbReference type="SAM" id="Phobius"/>
    </source>
</evidence>
<dbReference type="Gene3D" id="1.20.1720.10">
    <property type="entry name" value="Multidrug resistance protein D"/>
    <property type="match status" value="2"/>
</dbReference>
<dbReference type="InterPro" id="IPR011701">
    <property type="entry name" value="MFS"/>
</dbReference>
<evidence type="ECO:0000256" key="4">
    <source>
        <dbReference type="ARBA" id="ARBA00023136"/>
    </source>
</evidence>
<dbReference type="SUPFAM" id="SSF103473">
    <property type="entry name" value="MFS general substrate transporter"/>
    <property type="match status" value="1"/>
</dbReference>
<dbReference type="GO" id="GO:0022857">
    <property type="term" value="F:transmembrane transporter activity"/>
    <property type="evidence" value="ECO:0007669"/>
    <property type="project" value="InterPro"/>
</dbReference>
<feature type="transmembrane region" description="Helical" evidence="6">
    <location>
        <begin position="556"/>
        <end position="574"/>
    </location>
</feature>
<feature type="transmembrane region" description="Helical" evidence="6">
    <location>
        <begin position="327"/>
        <end position="347"/>
    </location>
</feature>
<feature type="transmembrane region" description="Helical" evidence="6">
    <location>
        <begin position="129"/>
        <end position="150"/>
    </location>
</feature>
<accession>A0A6P2BQQ8</accession>
<feature type="transmembrane region" description="Helical" evidence="6">
    <location>
        <begin position="71"/>
        <end position="92"/>
    </location>
</feature>
<feature type="domain" description="Major facilitator superfamily (MFS) profile" evidence="7">
    <location>
        <begin position="38"/>
        <end position="483"/>
    </location>
</feature>
<feature type="transmembrane region" description="Helical" evidence="6">
    <location>
        <begin position="162"/>
        <end position="185"/>
    </location>
</feature>
<feature type="transmembrane region" description="Helical" evidence="6">
    <location>
        <begin position="295"/>
        <end position="321"/>
    </location>
</feature>
<feature type="transmembrane region" description="Helical" evidence="6">
    <location>
        <begin position="254"/>
        <end position="275"/>
    </location>
</feature>
<evidence type="ECO:0000256" key="3">
    <source>
        <dbReference type="ARBA" id="ARBA00022989"/>
    </source>
</evidence>
<dbReference type="Pfam" id="PF07690">
    <property type="entry name" value="MFS_1"/>
    <property type="match status" value="1"/>
</dbReference>
<keyword evidence="3 6" id="KW-1133">Transmembrane helix</keyword>
<evidence type="ECO:0000256" key="2">
    <source>
        <dbReference type="ARBA" id="ARBA00022692"/>
    </source>
</evidence>
<feature type="transmembrane region" description="Helical" evidence="6">
    <location>
        <begin position="359"/>
        <end position="382"/>
    </location>
</feature>
<protein>
    <submittedName>
        <fullName evidence="8">MFS transporter</fullName>
    </submittedName>
</protein>
<evidence type="ECO:0000259" key="7">
    <source>
        <dbReference type="PROSITE" id="PS50850"/>
    </source>
</evidence>
<feature type="transmembrane region" description="Helical" evidence="6">
    <location>
        <begin position="432"/>
        <end position="455"/>
    </location>
</feature>
<dbReference type="PANTHER" id="PTHR42718">
    <property type="entry name" value="MAJOR FACILITATOR SUPERFAMILY MULTIDRUG TRANSPORTER MFSC"/>
    <property type="match status" value="1"/>
</dbReference>
<organism evidence="8 9">
    <name type="scientific">Trebonia kvetii</name>
    <dbReference type="NCBI Taxonomy" id="2480626"/>
    <lineage>
        <taxon>Bacteria</taxon>
        <taxon>Bacillati</taxon>
        <taxon>Actinomycetota</taxon>
        <taxon>Actinomycetes</taxon>
        <taxon>Streptosporangiales</taxon>
        <taxon>Treboniaceae</taxon>
        <taxon>Trebonia</taxon>
    </lineage>
</organism>
<evidence type="ECO:0000256" key="5">
    <source>
        <dbReference type="SAM" id="MobiDB-lite"/>
    </source>
</evidence>
<proteinExistence type="predicted"/>
<comment type="subcellular location">
    <subcellularLocation>
        <location evidence="1">Cell membrane</location>
        <topology evidence="1">Multi-pass membrane protein</topology>
    </subcellularLocation>
</comment>
<dbReference type="GO" id="GO:0005886">
    <property type="term" value="C:plasma membrane"/>
    <property type="evidence" value="ECO:0007669"/>
    <property type="project" value="UniProtKB-SubCell"/>
</dbReference>
<feature type="transmembrane region" description="Helical" evidence="6">
    <location>
        <begin position="394"/>
        <end position="420"/>
    </location>
</feature>
<feature type="transmembrane region" description="Helical" evidence="6">
    <location>
        <begin position="229"/>
        <end position="248"/>
    </location>
</feature>
<keyword evidence="9" id="KW-1185">Reference proteome</keyword>
<dbReference type="AlphaFoldDB" id="A0A6P2BQQ8"/>
<dbReference type="CDD" id="cd17321">
    <property type="entry name" value="MFS_MMR_MDR_like"/>
    <property type="match status" value="1"/>
</dbReference>
<gene>
    <name evidence="8" type="ORF">EAS64_32260</name>
</gene>
<dbReference type="PROSITE" id="PS50850">
    <property type="entry name" value="MFS"/>
    <property type="match status" value="1"/>
</dbReference>
<feature type="compositionally biased region" description="Polar residues" evidence="5">
    <location>
        <begin position="13"/>
        <end position="26"/>
    </location>
</feature>
<evidence type="ECO:0000313" key="9">
    <source>
        <dbReference type="Proteomes" id="UP000460272"/>
    </source>
</evidence>
<comment type="caution">
    <text evidence="8">The sequence shown here is derived from an EMBL/GenBank/DDBJ whole genome shotgun (WGS) entry which is preliminary data.</text>
</comment>
<evidence type="ECO:0000256" key="1">
    <source>
        <dbReference type="ARBA" id="ARBA00004651"/>
    </source>
</evidence>
<dbReference type="PANTHER" id="PTHR42718:SF39">
    <property type="entry name" value="ACTINORHODIN TRANSPORTER-RELATED"/>
    <property type="match status" value="1"/>
</dbReference>
<dbReference type="OrthoDB" id="783189at2"/>
<feature type="transmembrane region" description="Helical" evidence="6">
    <location>
        <begin position="197"/>
        <end position="217"/>
    </location>
</feature>